<evidence type="ECO:0000256" key="4">
    <source>
        <dbReference type="ARBA" id="ARBA00022857"/>
    </source>
</evidence>
<evidence type="ECO:0000256" key="6">
    <source>
        <dbReference type="ARBA" id="ARBA00023027"/>
    </source>
</evidence>
<protein>
    <submittedName>
        <fullName evidence="10">Sn-glycerol-1-phosphate dehydrogenase</fullName>
    </submittedName>
</protein>
<organism evidence="10 11">
    <name type="scientific">Evansella alkalicola</name>
    <dbReference type="NCBI Taxonomy" id="745819"/>
    <lineage>
        <taxon>Bacteria</taxon>
        <taxon>Bacillati</taxon>
        <taxon>Bacillota</taxon>
        <taxon>Bacilli</taxon>
        <taxon>Bacillales</taxon>
        <taxon>Bacillaceae</taxon>
        <taxon>Evansella</taxon>
    </lineage>
</organism>
<evidence type="ECO:0000256" key="5">
    <source>
        <dbReference type="ARBA" id="ARBA00023002"/>
    </source>
</evidence>
<keyword evidence="7" id="KW-0443">Lipid metabolism</keyword>
<sequence length="387" mass="43092">MIVHIDHFDCSCGNQHYPIEIEKIHIGNNTLDHIITYIMEKGFKNAVIVSDDITSSVIGKKLSIEIREKTHFESKHVIIEPNDLGDVVADERSLIQLMIESPSETDIFIAAGAGTIHDITRFVSFKMGKPFLSVPTAPSVDGYTSMGAPLIVKEKKITFQTHAPIAMFADLKILMEAPTRMIAAGFGDILGKATSLADWKFDHLMTEKPFCPTAYDLTKKALDSCILNVDLIATKDEDGIKTLMEALVHSGLAMLIIGQSFPASGAEHHVSHYWEMDFIQKHKPQKLHGEKVAVACGLVATLYKSTFKDRINETDLVDKKDKVFQIIDEIPDHTFLKSLVRKVGGETSPSSLGISEGLVNASLKEAHLIRDRLTMLAFYNKYFRHNE</sequence>
<keyword evidence="4" id="KW-0521">NADP</keyword>
<evidence type="ECO:0000313" key="11">
    <source>
        <dbReference type="Proteomes" id="UP000790580"/>
    </source>
</evidence>
<dbReference type="InterPro" id="IPR032837">
    <property type="entry name" value="G1PDH"/>
</dbReference>
<dbReference type="PANTHER" id="PTHR43616:SF5">
    <property type="entry name" value="GLYCEROL DEHYDROGENASE 1"/>
    <property type="match status" value="1"/>
</dbReference>
<name>A0ABS6JR29_9BACI</name>
<dbReference type="Gene3D" id="1.20.1090.10">
    <property type="entry name" value="Dehydroquinate synthase-like - alpha domain"/>
    <property type="match status" value="1"/>
</dbReference>
<keyword evidence="2" id="KW-0444">Lipid biosynthesis</keyword>
<evidence type="ECO:0000313" key="10">
    <source>
        <dbReference type="EMBL" id="MBU9721009.1"/>
    </source>
</evidence>
<dbReference type="Proteomes" id="UP000790580">
    <property type="component" value="Unassembled WGS sequence"/>
</dbReference>
<keyword evidence="3" id="KW-0479">Metal-binding</keyword>
<evidence type="ECO:0000256" key="3">
    <source>
        <dbReference type="ARBA" id="ARBA00022723"/>
    </source>
</evidence>
<evidence type="ECO:0000256" key="1">
    <source>
        <dbReference type="ARBA" id="ARBA00022490"/>
    </source>
</evidence>
<evidence type="ECO:0000256" key="7">
    <source>
        <dbReference type="ARBA" id="ARBA00023098"/>
    </source>
</evidence>
<dbReference type="PANTHER" id="PTHR43616">
    <property type="entry name" value="GLYCEROL DEHYDROGENASE"/>
    <property type="match status" value="1"/>
</dbReference>
<dbReference type="InterPro" id="IPR016205">
    <property type="entry name" value="Glycerol_DH"/>
</dbReference>
<keyword evidence="8" id="KW-0594">Phospholipid biosynthesis</keyword>
<keyword evidence="11" id="KW-1185">Reference proteome</keyword>
<dbReference type="SUPFAM" id="SSF56796">
    <property type="entry name" value="Dehydroquinate synthase-like"/>
    <property type="match status" value="1"/>
</dbReference>
<keyword evidence="1" id="KW-0963">Cytoplasm</keyword>
<dbReference type="EMBL" id="JAHQCR010000030">
    <property type="protein sequence ID" value="MBU9721009.1"/>
    <property type="molecule type" value="Genomic_DNA"/>
</dbReference>
<gene>
    <name evidence="10" type="ORF">KS407_06070</name>
</gene>
<evidence type="ECO:0000256" key="8">
    <source>
        <dbReference type="ARBA" id="ARBA00023209"/>
    </source>
</evidence>
<dbReference type="Pfam" id="PF13685">
    <property type="entry name" value="Fe-ADH_2"/>
    <property type="match status" value="1"/>
</dbReference>
<evidence type="ECO:0000256" key="9">
    <source>
        <dbReference type="ARBA" id="ARBA00023264"/>
    </source>
</evidence>
<reference evidence="10 11" key="1">
    <citation type="submission" date="2021-06" db="EMBL/GenBank/DDBJ databases">
        <title>Bacillus sp. RD4P76, an endophyte from a halophyte.</title>
        <authorList>
            <person name="Sun J.-Q."/>
        </authorList>
    </citation>
    <scope>NUCLEOTIDE SEQUENCE [LARGE SCALE GENOMIC DNA]</scope>
    <source>
        <strain evidence="10 11">JCM 17098</strain>
    </source>
</reference>
<dbReference type="CDD" id="cd08175">
    <property type="entry name" value="G1PDH"/>
    <property type="match status" value="1"/>
</dbReference>
<keyword evidence="5" id="KW-0560">Oxidoreductase</keyword>
<evidence type="ECO:0000256" key="2">
    <source>
        <dbReference type="ARBA" id="ARBA00022516"/>
    </source>
</evidence>
<comment type="caution">
    <text evidence="10">The sequence shown here is derived from an EMBL/GenBank/DDBJ whole genome shotgun (WGS) entry which is preliminary data.</text>
</comment>
<accession>A0ABS6JR29</accession>
<keyword evidence="9" id="KW-1208">Phospholipid metabolism</keyword>
<dbReference type="Gene3D" id="3.40.50.1970">
    <property type="match status" value="1"/>
</dbReference>
<keyword evidence="6" id="KW-0520">NAD</keyword>
<proteinExistence type="predicted"/>